<gene>
    <name evidence="2" type="ORF">COY32_06415</name>
</gene>
<organism evidence="2 3">
    <name type="scientific">candidate division WWE3 bacterium CG_4_10_14_0_2_um_filter_41_14</name>
    <dbReference type="NCBI Taxonomy" id="1975072"/>
    <lineage>
        <taxon>Bacteria</taxon>
        <taxon>Katanobacteria</taxon>
    </lineage>
</organism>
<feature type="transmembrane region" description="Helical" evidence="1">
    <location>
        <begin position="272"/>
        <end position="292"/>
    </location>
</feature>
<keyword evidence="1" id="KW-0472">Membrane</keyword>
<comment type="caution">
    <text evidence="2">The sequence shown here is derived from an EMBL/GenBank/DDBJ whole genome shotgun (WGS) entry which is preliminary data.</text>
</comment>
<keyword evidence="1" id="KW-0812">Transmembrane</keyword>
<reference evidence="3" key="1">
    <citation type="submission" date="2017-09" db="EMBL/GenBank/DDBJ databases">
        <title>Depth-based differentiation of microbial function through sediment-hosted aquifers and enrichment of novel symbionts in the deep terrestrial subsurface.</title>
        <authorList>
            <person name="Probst A.J."/>
            <person name="Ladd B."/>
            <person name="Jarett J.K."/>
            <person name="Geller-Mcgrath D.E."/>
            <person name="Sieber C.M.K."/>
            <person name="Emerson J.B."/>
            <person name="Anantharaman K."/>
            <person name="Thomas B.C."/>
            <person name="Malmstrom R."/>
            <person name="Stieglmeier M."/>
            <person name="Klingl A."/>
            <person name="Woyke T."/>
            <person name="Ryan C.M."/>
            <person name="Banfield J.F."/>
        </authorList>
    </citation>
    <scope>NUCLEOTIDE SEQUENCE [LARGE SCALE GENOMIC DNA]</scope>
</reference>
<dbReference type="EMBL" id="PFNL01000180">
    <property type="protein sequence ID" value="PIZ44389.1"/>
    <property type="molecule type" value="Genomic_DNA"/>
</dbReference>
<evidence type="ECO:0000256" key="1">
    <source>
        <dbReference type="SAM" id="Phobius"/>
    </source>
</evidence>
<keyword evidence="1" id="KW-1133">Transmembrane helix</keyword>
<feature type="transmembrane region" description="Helical" evidence="1">
    <location>
        <begin position="102"/>
        <end position="122"/>
    </location>
</feature>
<name>A0A2M7TF24_UNCKA</name>
<evidence type="ECO:0000313" key="3">
    <source>
        <dbReference type="Proteomes" id="UP000228920"/>
    </source>
</evidence>
<accession>A0A2M7TF24</accession>
<dbReference type="Proteomes" id="UP000228920">
    <property type="component" value="Unassembled WGS sequence"/>
</dbReference>
<dbReference type="AlphaFoldDB" id="A0A2M7TF24"/>
<protein>
    <submittedName>
        <fullName evidence="2">Uncharacterized protein</fullName>
    </submittedName>
</protein>
<proteinExistence type="predicted"/>
<evidence type="ECO:0000313" key="2">
    <source>
        <dbReference type="EMBL" id="PIZ44389.1"/>
    </source>
</evidence>
<sequence length="567" mass="63530">MDNSLTLAHKRLGEKLVVTQKATSSLFFEEITDSNLRQHRGHLGMLIEAANLVGQTVNLSEANLETYHLAQKNYFEGEGHGSPLDALEDAHSKSLEFVKEHYVGASFYITFFAIWGDVLLYVNQSHRHIGVRRINEFIDFDEDPIGSLQLKDHDLLLVCSEGFWQKILSPSLREHQDETPEEFSRMLEDTFAKQHNNPEDLPLHAHATYISIDPTPGEEEIIQIELPQKDKKFKRARHFSRPAIKLPSFPKIFKKKPEITVKNDGANKPRKWMFLTSLFILLTISIAITIYVNNTNSQKEEVAKTIESIDNNLQKATQIAALNPQESLNLVNDASDLLGQVEGIRSDTYQMKKDEIDQKAAEIFRLAYNVSKSSSTPTTLPENLSLHFLTNPESEIAGINGNTIINPSEQWGTITSAESYLDNIYLLDPETSNIWKYQGPVSPNDAPSIYQKETLSLATAQDIAIDGSVYLLFPDSVKKLTVGKTDPFSLRGTFPPLVSSSRITTGVDSSTLIISSGNLLLIFDKSGTYQQSLEVSNLSNISDIISNDDGTILYLYSDGAWHQILLN</sequence>